<dbReference type="Proteomes" id="UP000481861">
    <property type="component" value="Unassembled WGS sequence"/>
</dbReference>
<dbReference type="GO" id="GO:0008115">
    <property type="term" value="F:sarcosine oxidase activity"/>
    <property type="evidence" value="ECO:0007669"/>
    <property type="project" value="TreeGrafter"/>
</dbReference>
<dbReference type="InterPro" id="IPR006076">
    <property type="entry name" value="FAD-dep_OxRdtase"/>
</dbReference>
<keyword evidence="4" id="KW-0274">FAD</keyword>
<keyword evidence="5" id="KW-0560">Oxidoreductase</keyword>
<gene>
    <name evidence="7" type="ORF">BDV95DRAFT_586344</name>
</gene>
<keyword evidence="3" id="KW-0285">Flavoprotein</keyword>
<dbReference type="SUPFAM" id="SSF51905">
    <property type="entry name" value="FAD/NAD(P)-binding domain"/>
    <property type="match status" value="1"/>
</dbReference>
<reference evidence="7 8" key="1">
    <citation type="submission" date="2020-01" db="EMBL/GenBank/DDBJ databases">
        <authorList>
            <consortium name="DOE Joint Genome Institute"/>
            <person name="Haridas S."/>
            <person name="Albert R."/>
            <person name="Binder M."/>
            <person name="Bloem J."/>
            <person name="Labutti K."/>
            <person name="Salamov A."/>
            <person name="Andreopoulos B."/>
            <person name="Baker S.E."/>
            <person name="Barry K."/>
            <person name="Bills G."/>
            <person name="Bluhm B.H."/>
            <person name="Cannon C."/>
            <person name="Castanera R."/>
            <person name="Culley D.E."/>
            <person name="Daum C."/>
            <person name="Ezra D."/>
            <person name="Gonzalez J.B."/>
            <person name="Henrissat B."/>
            <person name="Kuo A."/>
            <person name="Liang C."/>
            <person name="Lipzen A."/>
            <person name="Lutzoni F."/>
            <person name="Magnuson J."/>
            <person name="Mondo S."/>
            <person name="Nolan M."/>
            <person name="Ohm R."/>
            <person name="Pangilinan J."/>
            <person name="Park H.-J.H."/>
            <person name="Ramirez L."/>
            <person name="Alfaro M."/>
            <person name="Sun H."/>
            <person name="Tritt A."/>
            <person name="Yoshinaga Y."/>
            <person name="Zwiers L.-H.L."/>
            <person name="Turgeon B.G."/>
            <person name="Goodwin S.B."/>
            <person name="Spatafora J.W."/>
            <person name="Crous P.W."/>
            <person name="Grigoriev I.V."/>
        </authorList>
    </citation>
    <scope>NUCLEOTIDE SEQUENCE [LARGE SCALE GENOMIC DNA]</scope>
    <source>
        <strain evidence="7 8">CBS 611.86</strain>
    </source>
</reference>
<evidence type="ECO:0000259" key="6">
    <source>
        <dbReference type="Pfam" id="PF01266"/>
    </source>
</evidence>
<comment type="similarity">
    <text evidence="2">Belongs to the MSOX/MTOX family.</text>
</comment>
<evidence type="ECO:0000313" key="7">
    <source>
        <dbReference type="EMBL" id="KAF2865407.1"/>
    </source>
</evidence>
<evidence type="ECO:0000256" key="3">
    <source>
        <dbReference type="ARBA" id="ARBA00022630"/>
    </source>
</evidence>
<feature type="domain" description="FAD dependent oxidoreductase" evidence="6">
    <location>
        <begin position="13"/>
        <end position="398"/>
    </location>
</feature>
<dbReference type="OrthoDB" id="2219495at2759"/>
<organism evidence="7 8">
    <name type="scientific">Massariosphaeria phaeospora</name>
    <dbReference type="NCBI Taxonomy" id="100035"/>
    <lineage>
        <taxon>Eukaryota</taxon>
        <taxon>Fungi</taxon>
        <taxon>Dikarya</taxon>
        <taxon>Ascomycota</taxon>
        <taxon>Pezizomycotina</taxon>
        <taxon>Dothideomycetes</taxon>
        <taxon>Pleosporomycetidae</taxon>
        <taxon>Pleosporales</taxon>
        <taxon>Pleosporales incertae sedis</taxon>
        <taxon>Massariosphaeria</taxon>
    </lineage>
</organism>
<comment type="cofactor">
    <cofactor evidence="1">
        <name>FAD</name>
        <dbReference type="ChEBI" id="CHEBI:57692"/>
    </cofactor>
</comment>
<name>A0A7C8I679_9PLEO</name>
<protein>
    <submittedName>
        <fullName evidence="7">Sarcosine oxidase</fullName>
    </submittedName>
</protein>
<dbReference type="GO" id="GO:0050660">
    <property type="term" value="F:flavin adenine dinucleotide binding"/>
    <property type="evidence" value="ECO:0007669"/>
    <property type="project" value="InterPro"/>
</dbReference>
<dbReference type="Gene3D" id="3.50.50.60">
    <property type="entry name" value="FAD/NAD(P)-binding domain"/>
    <property type="match status" value="1"/>
</dbReference>
<evidence type="ECO:0000256" key="5">
    <source>
        <dbReference type="ARBA" id="ARBA00023002"/>
    </source>
</evidence>
<comment type="caution">
    <text evidence="7">The sequence shown here is derived from an EMBL/GenBank/DDBJ whole genome shotgun (WGS) entry which is preliminary data.</text>
</comment>
<evidence type="ECO:0000256" key="2">
    <source>
        <dbReference type="ARBA" id="ARBA00010989"/>
    </source>
</evidence>
<keyword evidence="8" id="KW-1185">Reference proteome</keyword>
<dbReference type="PANTHER" id="PTHR10961:SF26">
    <property type="entry name" value="L-SACCHAROPINE OXIDASE"/>
    <property type="match status" value="1"/>
</dbReference>
<evidence type="ECO:0000256" key="4">
    <source>
        <dbReference type="ARBA" id="ARBA00022827"/>
    </source>
</evidence>
<sequence length="449" mass="48920">MASKTASKETSFLIVGAGTFGLSTALHLTNRGYKNIVVLDRGDDVPSAFSAGNDVNKIVRADYEDPFYATHALKAIHAWRNSPIFSPHYHHSGYLVTSSASAPSKATSHVTRLITALSSHPDQPKSSVAVLHTPEDVQSTVPHLTGPLTGWSGYYNSNAGYAQAAPALKALYTELLARGVEFRLGDSGHAVSILPDTQTAKAFPAPRPYIRTADGKIHCADLVILALGAHTARLLSVAGAQLTAKAWAVGHVRVSAQEAAHLRGLPVVNCRDVGFFFEPVPAGDEHGQEWLIKVCAHGGGYTNRGRAATSLPPWQAEENKAIPVEDEMLMRRLLRETLPELAKRRLERRFMCWCADTADSEYVIDYVPGYRKGLVLAGGDSGHGFKMLPVFGGWVVDLVERGQQTEKRWRWKTGDSDGQEELGWRVGGVRDIREVQRMGDGAEATRPRL</sequence>
<dbReference type="InterPro" id="IPR045170">
    <property type="entry name" value="MTOX"/>
</dbReference>
<evidence type="ECO:0000313" key="8">
    <source>
        <dbReference type="Proteomes" id="UP000481861"/>
    </source>
</evidence>
<dbReference type="Pfam" id="PF01266">
    <property type="entry name" value="DAO"/>
    <property type="match status" value="1"/>
</dbReference>
<evidence type="ECO:0000256" key="1">
    <source>
        <dbReference type="ARBA" id="ARBA00001974"/>
    </source>
</evidence>
<dbReference type="Gene3D" id="3.30.9.10">
    <property type="entry name" value="D-Amino Acid Oxidase, subunit A, domain 2"/>
    <property type="match status" value="1"/>
</dbReference>
<dbReference type="EMBL" id="JAADJZ010000033">
    <property type="protein sequence ID" value="KAF2865407.1"/>
    <property type="molecule type" value="Genomic_DNA"/>
</dbReference>
<dbReference type="InterPro" id="IPR036188">
    <property type="entry name" value="FAD/NAD-bd_sf"/>
</dbReference>
<dbReference type="AlphaFoldDB" id="A0A7C8I679"/>
<accession>A0A7C8I679</accession>
<dbReference type="GO" id="GO:0051698">
    <property type="term" value="F:saccharopine oxidase activity"/>
    <property type="evidence" value="ECO:0007669"/>
    <property type="project" value="TreeGrafter"/>
</dbReference>
<proteinExistence type="inferred from homology"/>
<dbReference type="PANTHER" id="PTHR10961">
    <property type="entry name" value="PEROXISOMAL SARCOSINE OXIDASE"/>
    <property type="match status" value="1"/>
</dbReference>